<dbReference type="CDD" id="cd22979">
    <property type="entry name" value="DD_AK8"/>
    <property type="match status" value="1"/>
</dbReference>
<evidence type="ECO:0000313" key="6">
    <source>
        <dbReference type="Proteomes" id="UP001307889"/>
    </source>
</evidence>
<dbReference type="Pfam" id="PF00406">
    <property type="entry name" value="ADK"/>
    <property type="match status" value="1"/>
</dbReference>
<keyword evidence="3 5" id="KW-0418">Kinase</keyword>
<dbReference type="Gene3D" id="3.40.50.300">
    <property type="entry name" value="P-loop containing nucleotide triphosphate hydrolases"/>
    <property type="match status" value="2"/>
</dbReference>
<accession>A0ABN7AM59</accession>
<feature type="compositionally biased region" description="Basic and acidic residues" evidence="4">
    <location>
        <begin position="562"/>
        <end position="571"/>
    </location>
</feature>
<reference evidence="5 6" key="1">
    <citation type="submission" date="2023-09" db="EMBL/GenBank/DDBJ databases">
        <title>Nesidiocoris tenuis whole genome shotgun sequence.</title>
        <authorList>
            <person name="Shibata T."/>
            <person name="Shimoda M."/>
            <person name="Kobayashi T."/>
            <person name="Uehara T."/>
        </authorList>
    </citation>
    <scope>NUCLEOTIDE SEQUENCE [LARGE SCALE GENOMIC DNA]</scope>
    <source>
        <strain evidence="5 6">Japan</strain>
    </source>
</reference>
<dbReference type="GO" id="GO:0016301">
    <property type="term" value="F:kinase activity"/>
    <property type="evidence" value="ECO:0007669"/>
    <property type="project" value="UniProtKB-KW"/>
</dbReference>
<keyword evidence="1" id="KW-0808">Transferase</keyword>
<dbReference type="Proteomes" id="UP001307889">
    <property type="component" value="Chromosome 4"/>
</dbReference>
<dbReference type="SUPFAM" id="SSF52540">
    <property type="entry name" value="P-loop containing nucleoside triphosphate hydrolases"/>
    <property type="match status" value="2"/>
</dbReference>
<protein>
    <submittedName>
        <fullName evidence="5">Adenylate kinase 8</fullName>
    </submittedName>
</protein>
<evidence type="ECO:0000256" key="1">
    <source>
        <dbReference type="ARBA" id="ARBA00022679"/>
    </source>
</evidence>
<dbReference type="EMBL" id="AP028912">
    <property type="protein sequence ID" value="BES93326.1"/>
    <property type="molecule type" value="Genomic_DNA"/>
</dbReference>
<dbReference type="InterPro" id="IPR027417">
    <property type="entry name" value="P-loop_NTPase"/>
</dbReference>
<proteinExistence type="predicted"/>
<keyword evidence="6" id="KW-1185">Reference proteome</keyword>
<evidence type="ECO:0000313" key="5">
    <source>
        <dbReference type="EMBL" id="BES93326.1"/>
    </source>
</evidence>
<feature type="region of interest" description="Disordered" evidence="4">
    <location>
        <begin position="550"/>
        <end position="571"/>
    </location>
</feature>
<dbReference type="InterPro" id="IPR000850">
    <property type="entry name" value="Adenylat/UMP-CMP_kin"/>
</dbReference>
<evidence type="ECO:0000256" key="4">
    <source>
        <dbReference type="SAM" id="MobiDB-lite"/>
    </source>
</evidence>
<organism evidence="5 6">
    <name type="scientific">Nesidiocoris tenuis</name>
    <dbReference type="NCBI Taxonomy" id="355587"/>
    <lineage>
        <taxon>Eukaryota</taxon>
        <taxon>Metazoa</taxon>
        <taxon>Ecdysozoa</taxon>
        <taxon>Arthropoda</taxon>
        <taxon>Hexapoda</taxon>
        <taxon>Insecta</taxon>
        <taxon>Pterygota</taxon>
        <taxon>Neoptera</taxon>
        <taxon>Paraneoptera</taxon>
        <taxon>Hemiptera</taxon>
        <taxon>Heteroptera</taxon>
        <taxon>Panheteroptera</taxon>
        <taxon>Cimicomorpha</taxon>
        <taxon>Miridae</taxon>
        <taxon>Dicyphina</taxon>
        <taxon>Nesidiocoris</taxon>
    </lineage>
</organism>
<gene>
    <name evidence="5" type="ORF">NTJ_06135</name>
</gene>
<keyword evidence="2" id="KW-0547">Nucleotide-binding</keyword>
<evidence type="ECO:0000256" key="3">
    <source>
        <dbReference type="ARBA" id="ARBA00022777"/>
    </source>
</evidence>
<sequence length="571" mass="65276">MAIPNTERKLVIPPHFVSYLEKHRVHNLFYDMTTALAMTMPDDHILYLRNLLVEMGTNSGRARIMIIGPHMIDKKSLAKAVGHLLKLPVISLCDFAKGDKKLVKNAEQLASTFKSFLQNKRLIDEGWILYDYPSDRSEVTALQKIGIRPSHAFQLIPSPENIAERDLWNESFIGKRVDELVDLMNEYRQRLAGMRPTVKNVLKEIPLHRRSLEQVAKSLAILGRQSHHRGGPSLPRVVLIGTRGSFKQTVACKMAEKMGIVHVNMDELIAQTLLQDNQLGRELRELESRNVRIYGKLVVAVLENRLLDYDCLNKGWVLTGFPRDARDLAALDMFDTRPNRVIFITNNSLEALERLKNRRINLYTGEYRQQNEIDELEDRTLAKQYVIHPDDDLREIIKQQTEFDENVQGMLDYCKDDCIVVDGTGGLDSVVQRVFKFTLQAPPTAEPRGTNEPFYGAKVAEKTLKTEGAELVKHKAIIDSKTLDTADQAAEAQGSNIDSTKPICFRTSFDEEITKNQQEEIQMKDLKQLKPQESCQSVFPGKIREEWNKMRAKPKSYTSLPPDERKFEHGE</sequence>
<name>A0ABN7AM59_9HEMI</name>
<evidence type="ECO:0000256" key="2">
    <source>
        <dbReference type="ARBA" id="ARBA00022741"/>
    </source>
</evidence>
<dbReference type="PANTHER" id="PTHR23359">
    <property type="entry name" value="NUCLEOTIDE KINASE"/>
    <property type="match status" value="1"/>
</dbReference>